<feature type="region of interest" description="Disordered" evidence="2">
    <location>
        <begin position="1171"/>
        <end position="1209"/>
    </location>
</feature>
<feature type="domain" description="Aminotransferase-like plant mobile" evidence="3">
    <location>
        <begin position="674"/>
        <end position="1034"/>
    </location>
</feature>
<dbReference type="InterPro" id="IPR044824">
    <property type="entry name" value="MAIN-like"/>
</dbReference>
<gene>
    <name evidence="4" type="ORF">LWI29_035443</name>
</gene>
<evidence type="ECO:0000313" key="5">
    <source>
        <dbReference type="Proteomes" id="UP001168877"/>
    </source>
</evidence>
<dbReference type="Proteomes" id="UP001168877">
    <property type="component" value="Unassembled WGS sequence"/>
</dbReference>
<feature type="region of interest" description="Disordered" evidence="2">
    <location>
        <begin position="1276"/>
        <end position="1305"/>
    </location>
</feature>
<sequence length="1338" mass="151785">MEALSESDVGIVEREELMVSPSGNGEPTMRVAHFLQPTVTSIEGPVFELPSSCFSSLPHTFEPKNWPLKLAFHGCSSPQDDWKIWVGKMASLHESTWKKAGIYEAILNSTYSIQRNHDLILGLAEKWCPETKSFIFSWGEATITLEDMVISGYSVSGSSVFSQLETDEQKSTAEKLKQTRIELGRTGWNKADYSLWKKTFMDSGSEIEHEAFLAFWLTRFVFPVSSVILRAVFPIAIHLARGTRIALAPAVLAGIYRDLSLLKEKIVALAQLDHFENEQDSSALVITLHSPLQLVQIWAWERFLELRPKPKLIQLGEPRFAQWHKTMLRVENVRTVLDSAEESFDWRPYAKTLKNWSFPEFYAEKEMWVSIDHGGCEELEPLALCLRISELIGCGYVEHYFPHRVAMQFGLDQDLPACVAQVSDYSKSISYANLYVSQRLYEADVTTRYLEWWKESLLHLQAAKEGVLLRKRIFRSSEITRNNRSKRAKRVNHVKDGFSFSSSKMKTKKSVVTSTQEKEDDSDASNSAGLPSKTLPLSLIIKKEINESPFPPGFLPKTNLMDARNSTSKRHSDAGNGQLGDGSVVEREELMVSASGDGEPTMRSAHFLQPTVTSIDGQVFEVPSAYFSSIPPTFQPKNWPLKVNFYGWRLPQKEWRKWVEKMASLHEPTWKKAGIHEAILNSIYEIRKNTDLVLGLAEKWCSETKSFIFSWGEATITLEDLMIHGYSVLGSPVFIASDTEELKKREERLNQARLEFNRISTRRAQHCLWMKKFINSGSDVEHEAFLALWLSRFVFPITNSLISQRVFPIAVHLARGTKIALAPAILATIYRDLSILKEKIAALTKFNKSEVGDSRLAVTIWSPFQLVQIWAWERFIKLRPKPNLIKIGKTRFARWHKMMMIVENVRRVLDSAKENFDWRPYAKSLRNWNLPEFYVEKEMWVLVDSGLSEEFESFARCLRISELVGLDCVEQYLPHQIAMQFGIDQDLPAYVSGAIKTVSTAWSNYIKPIGCANVYVPSRLFEADVTTRYSEWWKQSVSRLRKSLLRPKRTFRVFKITNKTSKRVKGFRITSSKIQPKRLKGSMASNFTKSFNITSKKLDGIKKGDGASSSHPNFALKSSEKLPELSKWSIKDINTSVTLDSPLKQAEKSVEISKEKEKVCDVFASAGLPSDKLPPSQIVQKKLNDSPGPPDFPPKSNLVEAEESTDEDGLTISESFRTSKRHDAVGSGQLGDGESLGNLQSFSSFMADKEVTKFINPLTVLIENVTLNATVETGLETAKEDADATETGSPSRDMESFQGSETDDDQYEAEIQELQIEERVSVLEKIFAELKAKRCAHK</sequence>
<keyword evidence="1" id="KW-0175">Coiled coil</keyword>
<feature type="coiled-coil region" evidence="1">
    <location>
        <begin position="735"/>
        <end position="762"/>
    </location>
</feature>
<evidence type="ECO:0000256" key="2">
    <source>
        <dbReference type="SAM" id="MobiDB-lite"/>
    </source>
</evidence>
<protein>
    <recommendedName>
        <fullName evidence="3">Aminotransferase-like plant mobile domain-containing protein</fullName>
    </recommendedName>
</protein>
<comment type="caution">
    <text evidence="4">The sequence shown here is derived from an EMBL/GenBank/DDBJ whole genome shotgun (WGS) entry which is preliminary data.</text>
</comment>
<feature type="domain" description="Aminotransferase-like plant mobile" evidence="3">
    <location>
        <begin position="101"/>
        <end position="454"/>
    </location>
</feature>
<feature type="region of interest" description="Disordered" evidence="2">
    <location>
        <begin position="509"/>
        <end position="530"/>
    </location>
</feature>
<dbReference type="Pfam" id="PF10536">
    <property type="entry name" value="PMD"/>
    <property type="match status" value="2"/>
</dbReference>
<reference evidence="4" key="2">
    <citation type="submission" date="2023-06" db="EMBL/GenBank/DDBJ databases">
        <authorList>
            <person name="Swenson N.G."/>
            <person name="Wegrzyn J.L."/>
            <person name="Mcevoy S.L."/>
        </authorList>
    </citation>
    <scope>NUCLEOTIDE SEQUENCE</scope>
    <source>
        <strain evidence="4">NS2018</strain>
        <tissue evidence="4">Leaf</tissue>
    </source>
</reference>
<keyword evidence="5" id="KW-1185">Reference proteome</keyword>
<evidence type="ECO:0000259" key="3">
    <source>
        <dbReference type="Pfam" id="PF10536"/>
    </source>
</evidence>
<name>A0AA39T0U0_ACESA</name>
<feature type="compositionally biased region" description="Acidic residues" evidence="2">
    <location>
        <begin position="1200"/>
        <end position="1209"/>
    </location>
</feature>
<dbReference type="InterPro" id="IPR019557">
    <property type="entry name" value="AminoTfrase-like_pln_mobile"/>
</dbReference>
<dbReference type="PANTHER" id="PTHR46033:SF67">
    <property type="entry name" value="AMINOTRANSFERASE-LIKE, PLANT MOBILE DOMAIN FAMILY PROTEIN"/>
    <property type="match status" value="1"/>
</dbReference>
<evidence type="ECO:0000256" key="1">
    <source>
        <dbReference type="SAM" id="Coils"/>
    </source>
</evidence>
<feature type="region of interest" description="Disordered" evidence="2">
    <location>
        <begin position="560"/>
        <end position="585"/>
    </location>
</feature>
<dbReference type="PANTHER" id="PTHR46033">
    <property type="entry name" value="PROTEIN MAIN-LIKE 2"/>
    <property type="match status" value="1"/>
</dbReference>
<dbReference type="GO" id="GO:0010073">
    <property type="term" value="P:meristem maintenance"/>
    <property type="evidence" value="ECO:0007669"/>
    <property type="project" value="InterPro"/>
</dbReference>
<accession>A0AA39T0U0</accession>
<evidence type="ECO:0000313" key="4">
    <source>
        <dbReference type="EMBL" id="KAK0602631.1"/>
    </source>
</evidence>
<dbReference type="EMBL" id="JAUESC010000003">
    <property type="protein sequence ID" value="KAK0602631.1"/>
    <property type="molecule type" value="Genomic_DNA"/>
</dbReference>
<reference evidence="4" key="1">
    <citation type="journal article" date="2022" name="Plant J.">
        <title>Strategies of tolerance reflected in two North American maple genomes.</title>
        <authorList>
            <person name="McEvoy S.L."/>
            <person name="Sezen U.U."/>
            <person name="Trouern-Trend A."/>
            <person name="McMahon S.M."/>
            <person name="Schaberg P.G."/>
            <person name="Yang J."/>
            <person name="Wegrzyn J.L."/>
            <person name="Swenson N.G."/>
        </authorList>
    </citation>
    <scope>NUCLEOTIDE SEQUENCE</scope>
    <source>
        <strain evidence="4">NS2018</strain>
    </source>
</reference>
<proteinExistence type="predicted"/>
<organism evidence="4 5">
    <name type="scientific">Acer saccharum</name>
    <name type="common">Sugar maple</name>
    <dbReference type="NCBI Taxonomy" id="4024"/>
    <lineage>
        <taxon>Eukaryota</taxon>
        <taxon>Viridiplantae</taxon>
        <taxon>Streptophyta</taxon>
        <taxon>Embryophyta</taxon>
        <taxon>Tracheophyta</taxon>
        <taxon>Spermatophyta</taxon>
        <taxon>Magnoliopsida</taxon>
        <taxon>eudicotyledons</taxon>
        <taxon>Gunneridae</taxon>
        <taxon>Pentapetalae</taxon>
        <taxon>rosids</taxon>
        <taxon>malvids</taxon>
        <taxon>Sapindales</taxon>
        <taxon>Sapindaceae</taxon>
        <taxon>Hippocastanoideae</taxon>
        <taxon>Acereae</taxon>
        <taxon>Acer</taxon>
    </lineage>
</organism>